<evidence type="ECO:0000313" key="1">
    <source>
        <dbReference type="EMBL" id="KAI3806555.1"/>
    </source>
</evidence>
<dbReference type="EMBL" id="CM042025">
    <property type="protein sequence ID" value="KAI3806555.1"/>
    <property type="molecule type" value="Genomic_DNA"/>
</dbReference>
<sequence>MSVKVLEPAFQGVGFFLTHFRGIEIWRIENSQPVILPQSDYGRFYSGDSYIVLKTAGKAGAYTYDIHFWLGKDTSQDEAGTAAMKAVELDAILGNRAVQYRELQSHESNRFLSYFRPCLMPLEGGFSSGLKPPEEENYETRLYTCGGKLVVRLKQVPFTQSSLNHDEIFILDTKDKIFQFNGENTNNQERSKALEVVQLLKDKYHEGKCNVAVVGRAYVNQVSFLHKRLRYDGKQQSEGHSGEFWALFGGFASIEKKVASEDDIIPEKTPAKLYWYNSIFQFPVILDWVNRIRGLQDVGGELSKSLLRTDKCYILYCGTDLFIWVGRATRLEDKKTAMQTAEEFIVNHNLPKLTFVTRVIQGHETNSFKSNFGSWPSASAAPPFEEGRGKVAALLKQQGGAFKGQTKTPPVEEEVPPLLPENGEIEVWHIDEESKTPVPKEDIGKFYSGDCYICLYSYESNDKKDHYLCCWIGKDSIQDQTTASQLATSMFKSLKCRPVQGRMYQGKEPPQFVAIFQPMVVLKGGLSSGYKSYIAGKGLKDETYSPDTSALIEISGTSMHNNKALQVDVAATSLNSYGCFVIQTGSAVFTWYGNQSTVEQQQLAGKVVDFLKIEEIYNFEQDDLLTEDVMILDTHAEVIVWVGQSVDPKEKQNAFEIGQKYIDLAASVDGLSPYVPIYRVAEGSEPCFFTTYFSWDPSKATVQVNSYKKKAMLLFGPGTVETHDNKPEVNKGGSTQRASAMAALTSAFKSSTVTKTATATAPRILNRASQRAAAVAALSNVLTAERKAPPPDSPPRRQHKRSPSSEANSPNANSGISDEAPVKSEEPSNKSEEPSNILENTEGSEATNEASEPNPETKEDDSSVKETNEDEKDCVDIQSSYSYHQLISKSTNPVTGIDFKKRECLNIMISFASIFYYFQ</sequence>
<protein>
    <submittedName>
        <fullName evidence="1">Uncharacterized protein</fullName>
    </submittedName>
</protein>
<proteinExistence type="predicted"/>
<reference evidence="1 2" key="2">
    <citation type="journal article" date="2022" name="Mol. Ecol. Resour.">
        <title>The genomes of chicory, endive, great burdock and yacon provide insights into Asteraceae paleo-polyploidization history and plant inulin production.</title>
        <authorList>
            <person name="Fan W."/>
            <person name="Wang S."/>
            <person name="Wang H."/>
            <person name="Wang A."/>
            <person name="Jiang F."/>
            <person name="Liu H."/>
            <person name="Zhao H."/>
            <person name="Xu D."/>
            <person name="Zhang Y."/>
        </authorList>
    </citation>
    <scope>NUCLEOTIDE SEQUENCE [LARGE SCALE GENOMIC DNA]</scope>
    <source>
        <strain evidence="2">cv. Yunnan</strain>
        <tissue evidence="1">Leaves</tissue>
    </source>
</reference>
<accession>A0ACB9IGN9</accession>
<name>A0ACB9IGN9_9ASTR</name>
<organism evidence="1 2">
    <name type="scientific">Smallanthus sonchifolius</name>
    <dbReference type="NCBI Taxonomy" id="185202"/>
    <lineage>
        <taxon>Eukaryota</taxon>
        <taxon>Viridiplantae</taxon>
        <taxon>Streptophyta</taxon>
        <taxon>Embryophyta</taxon>
        <taxon>Tracheophyta</taxon>
        <taxon>Spermatophyta</taxon>
        <taxon>Magnoliopsida</taxon>
        <taxon>eudicotyledons</taxon>
        <taxon>Gunneridae</taxon>
        <taxon>Pentapetalae</taxon>
        <taxon>asterids</taxon>
        <taxon>campanulids</taxon>
        <taxon>Asterales</taxon>
        <taxon>Asteraceae</taxon>
        <taxon>Asteroideae</taxon>
        <taxon>Heliantheae alliance</taxon>
        <taxon>Millerieae</taxon>
        <taxon>Smallanthus</taxon>
    </lineage>
</organism>
<comment type="caution">
    <text evidence="1">The sequence shown here is derived from an EMBL/GenBank/DDBJ whole genome shotgun (WGS) entry which is preliminary data.</text>
</comment>
<reference evidence="2" key="1">
    <citation type="journal article" date="2022" name="Mol. Ecol. Resour.">
        <title>The genomes of chicory, endive, great burdock and yacon provide insights into Asteraceae palaeo-polyploidization history and plant inulin production.</title>
        <authorList>
            <person name="Fan W."/>
            <person name="Wang S."/>
            <person name="Wang H."/>
            <person name="Wang A."/>
            <person name="Jiang F."/>
            <person name="Liu H."/>
            <person name="Zhao H."/>
            <person name="Xu D."/>
            <person name="Zhang Y."/>
        </authorList>
    </citation>
    <scope>NUCLEOTIDE SEQUENCE [LARGE SCALE GENOMIC DNA]</scope>
    <source>
        <strain evidence="2">cv. Yunnan</strain>
    </source>
</reference>
<keyword evidence="2" id="KW-1185">Reference proteome</keyword>
<dbReference type="Proteomes" id="UP001056120">
    <property type="component" value="Linkage Group LG08"/>
</dbReference>
<gene>
    <name evidence="1" type="ORF">L1987_22463</name>
</gene>
<evidence type="ECO:0000313" key="2">
    <source>
        <dbReference type="Proteomes" id="UP001056120"/>
    </source>
</evidence>